<evidence type="ECO:0000259" key="3">
    <source>
        <dbReference type="PROSITE" id="PS50110"/>
    </source>
</evidence>
<feature type="domain" description="GGDEF" evidence="4">
    <location>
        <begin position="183"/>
        <end position="317"/>
    </location>
</feature>
<dbReference type="AlphaFoldDB" id="A0A9D7K1A7"/>
<evidence type="ECO:0000313" key="5">
    <source>
        <dbReference type="EMBL" id="MBK8523539.1"/>
    </source>
</evidence>
<dbReference type="EMBL" id="JADJUC010000003">
    <property type="protein sequence ID" value="MBK8523539.1"/>
    <property type="molecule type" value="Genomic_DNA"/>
</dbReference>
<keyword evidence="1" id="KW-0597">Phosphoprotein</keyword>
<feature type="domain" description="Response regulatory" evidence="3">
    <location>
        <begin position="7"/>
        <end position="126"/>
    </location>
</feature>
<dbReference type="SMART" id="SM00448">
    <property type="entry name" value="REC"/>
    <property type="match status" value="1"/>
</dbReference>
<dbReference type="InterPro" id="IPR050595">
    <property type="entry name" value="Bact_response_regulator"/>
</dbReference>
<evidence type="ECO:0000256" key="2">
    <source>
        <dbReference type="PROSITE-ProRule" id="PRU00169"/>
    </source>
</evidence>
<dbReference type="PROSITE" id="PS50110">
    <property type="entry name" value="RESPONSE_REGULATORY"/>
    <property type="match status" value="1"/>
</dbReference>
<dbReference type="PANTHER" id="PTHR44591:SF3">
    <property type="entry name" value="RESPONSE REGULATORY DOMAIN-CONTAINING PROTEIN"/>
    <property type="match status" value="1"/>
</dbReference>
<dbReference type="Gene3D" id="3.30.70.270">
    <property type="match status" value="1"/>
</dbReference>
<dbReference type="InterPro" id="IPR043128">
    <property type="entry name" value="Rev_trsase/Diguanyl_cyclase"/>
</dbReference>
<dbReference type="CDD" id="cd00156">
    <property type="entry name" value="REC"/>
    <property type="match status" value="1"/>
</dbReference>
<dbReference type="InterPro" id="IPR000160">
    <property type="entry name" value="GGDEF_dom"/>
</dbReference>
<reference evidence="5" key="1">
    <citation type="submission" date="2020-10" db="EMBL/GenBank/DDBJ databases">
        <title>Connecting structure to function with the recovery of over 1000 high-quality activated sludge metagenome-assembled genomes encoding full-length rRNA genes using long-read sequencing.</title>
        <authorList>
            <person name="Singleton C.M."/>
            <person name="Petriglieri F."/>
            <person name="Kristensen J.M."/>
            <person name="Kirkegaard R.H."/>
            <person name="Michaelsen T.Y."/>
            <person name="Andersen M.H."/>
            <person name="Karst S.M."/>
            <person name="Dueholm M.S."/>
            <person name="Nielsen P.H."/>
            <person name="Albertsen M."/>
        </authorList>
    </citation>
    <scope>NUCLEOTIDE SEQUENCE</scope>
    <source>
        <strain evidence="5">Hirt_18-Q3-R61-65_BATAC.395</strain>
    </source>
</reference>
<dbReference type="Pfam" id="PF00990">
    <property type="entry name" value="GGDEF"/>
    <property type="match status" value="1"/>
</dbReference>
<dbReference type="Pfam" id="PF00072">
    <property type="entry name" value="Response_reg"/>
    <property type="match status" value="1"/>
</dbReference>
<evidence type="ECO:0000259" key="4">
    <source>
        <dbReference type="PROSITE" id="PS50887"/>
    </source>
</evidence>
<accession>A0A9D7K1A7</accession>
<sequence length="386" mass="41780">MEEGLRRVLVVDSSKVFRSVLAKYLRDDFEVREEADGDSAWQTLVLDASVIAVVSSANLPRLSGLDLLAKIRISKLRRICDIPFLLLVSGNESDEDRRMAGELGVSDFVNREIPKDELLERIGRLVNWEFATNLTDSQIMPTALQHNQPLKREEQSTHWTPLTTVELRACIDAALVGIAMKEGELGVISFGLDDAASVSGLYGQRSLLTIAKRLGKILQAKVGSGDSVGCDEHGRCIIVTPGTSHASCLAFAQRVCRGLAQSHISIGGSPLNFKASAGVVSVPTDSVSDAAGLLSLANDRLQRAQEAGGNRVVATEKTEADFAFTPDYLFSLSRFCSTSPSNIAMGALGLQLMPLIRALDEALGFGLPLDDMEYRCATRAKDEKKD</sequence>
<dbReference type="Gene3D" id="3.40.50.2300">
    <property type="match status" value="1"/>
</dbReference>
<dbReference type="InterPro" id="IPR029787">
    <property type="entry name" value="Nucleotide_cyclase"/>
</dbReference>
<organism evidence="5 6">
    <name type="scientific">Candidatus Proximibacter danicus</name>
    <dbReference type="NCBI Taxonomy" id="2954365"/>
    <lineage>
        <taxon>Bacteria</taxon>
        <taxon>Pseudomonadati</taxon>
        <taxon>Pseudomonadota</taxon>
        <taxon>Betaproteobacteria</taxon>
        <taxon>Candidatus Proximibacter</taxon>
    </lineage>
</organism>
<dbReference type="SUPFAM" id="SSF55073">
    <property type="entry name" value="Nucleotide cyclase"/>
    <property type="match status" value="1"/>
</dbReference>
<proteinExistence type="predicted"/>
<protein>
    <submittedName>
        <fullName evidence="5">Response regulator</fullName>
    </submittedName>
</protein>
<comment type="caution">
    <text evidence="2">Lacks conserved residue(s) required for the propagation of feature annotation.</text>
</comment>
<gene>
    <name evidence="5" type="ORF">IPL58_05075</name>
</gene>
<dbReference type="SMART" id="SM00267">
    <property type="entry name" value="GGDEF"/>
    <property type="match status" value="1"/>
</dbReference>
<dbReference type="PROSITE" id="PS50887">
    <property type="entry name" value="GGDEF"/>
    <property type="match status" value="1"/>
</dbReference>
<dbReference type="Proteomes" id="UP000886689">
    <property type="component" value="Unassembled WGS sequence"/>
</dbReference>
<dbReference type="InterPro" id="IPR001789">
    <property type="entry name" value="Sig_transdc_resp-reg_receiver"/>
</dbReference>
<dbReference type="PANTHER" id="PTHR44591">
    <property type="entry name" value="STRESS RESPONSE REGULATOR PROTEIN 1"/>
    <property type="match status" value="1"/>
</dbReference>
<evidence type="ECO:0000313" key="6">
    <source>
        <dbReference type="Proteomes" id="UP000886689"/>
    </source>
</evidence>
<evidence type="ECO:0000256" key="1">
    <source>
        <dbReference type="ARBA" id="ARBA00022553"/>
    </source>
</evidence>
<dbReference type="SUPFAM" id="SSF52172">
    <property type="entry name" value="CheY-like"/>
    <property type="match status" value="1"/>
</dbReference>
<dbReference type="InterPro" id="IPR011006">
    <property type="entry name" value="CheY-like_superfamily"/>
</dbReference>
<dbReference type="GO" id="GO:0000160">
    <property type="term" value="P:phosphorelay signal transduction system"/>
    <property type="evidence" value="ECO:0007669"/>
    <property type="project" value="InterPro"/>
</dbReference>
<comment type="caution">
    <text evidence="5">The sequence shown here is derived from an EMBL/GenBank/DDBJ whole genome shotgun (WGS) entry which is preliminary data.</text>
</comment>
<name>A0A9D7K1A7_9PROT</name>